<feature type="signal peptide" evidence="3">
    <location>
        <begin position="1"/>
        <end position="18"/>
    </location>
</feature>
<feature type="domain" description="OmpA-like" evidence="4">
    <location>
        <begin position="145"/>
        <end position="258"/>
    </location>
</feature>
<dbReference type="Proteomes" id="UP000230729">
    <property type="component" value="Unassembled WGS sequence"/>
</dbReference>
<evidence type="ECO:0000313" key="6">
    <source>
        <dbReference type="Proteomes" id="UP000230729"/>
    </source>
</evidence>
<comment type="caution">
    <text evidence="5">The sequence shown here is derived from an EMBL/GenBank/DDBJ whole genome shotgun (WGS) entry which is preliminary data.</text>
</comment>
<reference evidence="5 6" key="1">
    <citation type="submission" date="2017-09" db="EMBL/GenBank/DDBJ databases">
        <title>Depth-based differentiation of microbial function through sediment-hosted aquifers and enrichment of novel symbionts in the deep terrestrial subsurface.</title>
        <authorList>
            <person name="Probst A.J."/>
            <person name="Ladd B."/>
            <person name="Jarett J.K."/>
            <person name="Geller-Mcgrath D.E."/>
            <person name="Sieber C.M."/>
            <person name="Emerson J.B."/>
            <person name="Anantharaman K."/>
            <person name="Thomas B.C."/>
            <person name="Malmstrom R."/>
            <person name="Stieglmeier M."/>
            <person name="Klingl A."/>
            <person name="Woyke T."/>
            <person name="Ryan C.M."/>
            <person name="Banfield J.F."/>
        </authorList>
    </citation>
    <scope>NUCLEOTIDE SEQUENCE [LARGE SCALE GENOMIC DNA]</scope>
    <source>
        <strain evidence="5">CG23_combo_of_CG06-09_8_20_14_all_49_15</strain>
    </source>
</reference>
<evidence type="ECO:0000313" key="5">
    <source>
        <dbReference type="EMBL" id="PIP34166.1"/>
    </source>
</evidence>
<keyword evidence="1" id="KW-0472">Membrane</keyword>
<proteinExistence type="predicted"/>
<dbReference type="Gene3D" id="3.30.1330.60">
    <property type="entry name" value="OmpA-like domain"/>
    <property type="match status" value="1"/>
</dbReference>
<feature type="compositionally biased region" description="Basic and acidic residues" evidence="2">
    <location>
        <begin position="43"/>
        <end position="57"/>
    </location>
</feature>
<dbReference type="PANTHER" id="PTHR30329:SF21">
    <property type="entry name" value="LIPOPROTEIN YIAD-RELATED"/>
    <property type="match status" value="1"/>
</dbReference>
<evidence type="ECO:0000256" key="2">
    <source>
        <dbReference type="SAM" id="MobiDB-lite"/>
    </source>
</evidence>
<protein>
    <recommendedName>
        <fullName evidence="4">OmpA-like domain-containing protein</fullName>
    </recommendedName>
</protein>
<name>A0A2G9ZLW0_9BACT</name>
<accession>A0A2G9ZLW0</accession>
<organism evidence="5 6">
    <name type="scientific">Candidatus Falkowbacteria bacterium CG23_combo_of_CG06-09_8_20_14_all_49_15</name>
    <dbReference type="NCBI Taxonomy" id="1974572"/>
    <lineage>
        <taxon>Bacteria</taxon>
        <taxon>Candidatus Falkowiibacteriota</taxon>
    </lineage>
</organism>
<evidence type="ECO:0000256" key="3">
    <source>
        <dbReference type="SAM" id="SignalP"/>
    </source>
</evidence>
<sequence length="258" mass="27893">MMRYFCLIAIIFLFSACATGGRGGWNGEVRKSTYAPAVDSDWSVKEAPPKAPVEKTAEAPVSAPQKIDLSKLTTPAASAPAKDSATAQPAQAAPAPAAADKVKAAPATLKILQARIAVVEKIVGQHDKKIKILTDYQIKIDRKLEALNIDGINKVVTSPFNQGSAQITNTITKQLDVIVKKIKTKTKKNVHIFIEGLASITGRPENNQKLAWQRAQTVKKYLEEEGGGLEWTIEAVGIGSTNRMLYMSNNQSVILTIE</sequence>
<dbReference type="InterPro" id="IPR050330">
    <property type="entry name" value="Bact_OuterMem_StrucFunc"/>
</dbReference>
<feature type="region of interest" description="Disordered" evidence="2">
    <location>
        <begin position="43"/>
        <end position="64"/>
    </location>
</feature>
<dbReference type="InterPro" id="IPR036737">
    <property type="entry name" value="OmpA-like_sf"/>
</dbReference>
<dbReference type="InterPro" id="IPR006665">
    <property type="entry name" value="OmpA-like"/>
</dbReference>
<feature type="chain" id="PRO_5013715352" description="OmpA-like domain-containing protein" evidence="3">
    <location>
        <begin position="19"/>
        <end position="258"/>
    </location>
</feature>
<dbReference type="AlphaFoldDB" id="A0A2G9ZLW0"/>
<keyword evidence="3" id="KW-0732">Signal</keyword>
<dbReference type="GO" id="GO:0016020">
    <property type="term" value="C:membrane"/>
    <property type="evidence" value="ECO:0007669"/>
    <property type="project" value="UniProtKB-UniRule"/>
</dbReference>
<evidence type="ECO:0000259" key="4">
    <source>
        <dbReference type="PROSITE" id="PS51123"/>
    </source>
</evidence>
<dbReference type="SUPFAM" id="SSF103088">
    <property type="entry name" value="OmpA-like"/>
    <property type="match status" value="1"/>
</dbReference>
<gene>
    <name evidence="5" type="ORF">COX22_00470</name>
</gene>
<evidence type="ECO:0000256" key="1">
    <source>
        <dbReference type="PROSITE-ProRule" id="PRU00473"/>
    </source>
</evidence>
<dbReference type="PROSITE" id="PS51257">
    <property type="entry name" value="PROKAR_LIPOPROTEIN"/>
    <property type="match status" value="1"/>
</dbReference>
<dbReference type="PROSITE" id="PS51123">
    <property type="entry name" value="OMPA_2"/>
    <property type="match status" value="1"/>
</dbReference>
<dbReference type="PANTHER" id="PTHR30329">
    <property type="entry name" value="STATOR ELEMENT OF FLAGELLAR MOTOR COMPLEX"/>
    <property type="match status" value="1"/>
</dbReference>
<dbReference type="Pfam" id="PF00691">
    <property type="entry name" value="OmpA"/>
    <property type="match status" value="1"/>
</dbReference>
<dbReference type="EMBL" id="PCSD01000007">
    <property type="protein sequence ID" value="PIP34166.1"/>
    <property type="molecule type" value="Genomic_DNA"/>
</dbReference>